<dbReference type="SMART" id="SM00054">
    <property type="entry name" value="EFh"/>
    <property type="match status" value="4"/>
</dbReference>
<evidence type="ECO:0000256" key="1">
    <source>
        <dbReference type="ARBA" id="ARBA00022723"/>
    </source>
</evidence>
<feature type="compositionally biased region" description="Polar residues" evidence="4">
    <location>
        <begin position="74"/>
        <end position="94"/>
    </location>
</feature>
<evidence type="ECO:0000256" key="5">
    <source>
        <dbReference type="SAM" id="Phobius"/>
    </source>
</evidence>
<keyword evidence="5" id="KW-0472">Membrane</keyword>
<accession>A0AAE0AVM6</accession>
<dbReference type="InterPro" id="IPR039647">
    <property type="entry name" value="EF_hand_pair_protein_CML-like"/>
</dbReference>
<keyword evidence="2" id="KW-0677">Repeat</keyword>
<dbReference type="Pfam" id="PF13499">
    <property type="entry name" value="EF-hand_7"/>
    <property type="match status" value="1"/>
</dbReference>
<organism evidence="7 8">
    <name type="scientific">Dipteronia sinensis</name>
    <dbReference type="NCBI Taxonomy" id="43782"/>
    <lineage>
        <taxon>Eukaryota</taxon>
        <taxon>Viridiplantae</taxon>
        <taxon>Streptophyta</taxon>
        <taxon>Embryophyta</taxon>
        <taxon>Tracheophyta</taxon>
        <taxon>Spermatophyta</taxon>
        <taxon>Magnoliopsida</taxon>
        <taxon>eudicotyledons</taxon>
        <taxon>Gunneridae</taxon>
        <taxon>Pentapetalae</taxon>
        <taxon>rosids</taxon>
        <taxon>malvids</taxon>
        <taxon>Sapindales</taxon>
        <taxon>Sapindaceae</taxon>
        <taxon>Hippocastanoideae</taxon>
        <taxon>Acereae</taxon>
        <taxon>Dipteronia</taxon>
    </lineage>
</organism>
<evidence type="ECO:0000313" key="7">
    <source>
        <dbReference type="EMBL" id="KAK3224595.1"/>
    </source>
</evidence>
<name>A0AAE0AVM6_9ROSI</name>
<dbReference type="Gene3D" id="1.10.238.10">
    <property type="entry name" value="EF-hand"/>
    <property type="match status" value="2"/>
</dbReference>
<evidence type="ECO:0000256" key="3">
    <source>
        <dbReference type="ARBA" id="ARBA00022837"/>
    </source>
</evidence>
<dbReference type="GO" id="GO:0005509">
    <property type="term" value="F:calcium ion binding"/>
    <property type="evidence" value="ECO:0007669"/>
    <property type="project" value="InterPro"/>
</dbReference>
<sequence>MWLRKVSHDIQQYFKGRWSLLAFIGALLAVASGIIQTVITVSKKIRDKFEVSRSDPSSFSSGSSSSSSDSSSSTHNNKSTSKTYKPETPTSVLPQASGDWSDISTDLHSDLSQALRLLGRDNDGVVSRTQLEALLCRLGAHPPTGEEFSLMLSEVDRDGDGCISVDALMNQVVSSTCEPAAEAELRETIDFFDTDHDGKITAAELLSVFSDLGDERCTLDECRRMIAVVDKNGEGFVCFEDFLSMMELQRLS</sequence>
<keyword evidence="5" id="KW-0812">Transmembrane</keyword>
<dbReference type="Pfam" id="PF13833">
    <property type="entry name" value="EF-hand_8"/>
    <property type="match status" value="1"/>
</dbReference>
<dbReference type="SUPFAM" id="SSF47473">
    <property type="entry name" value="EF-hand"/>
    <property type="match status" value="1"/>
</dbReference>
<feature type="domain" description="EF-hand" evidence="6">
    <location>
        <begin position="217"/>
        <end position="252"/>
    </location>
</feature>
<dbReference type="InterPro" id="IPR011992">
    <property type="entry name" value="EF-hand-dom_pair"/>
</dbReference>
<comment type="caution">
    <text evidence="7">The sequence shown here is derived from an EMBL/GenBank/DDBJ whole genome shotgun (WGS) entry which is preliminary data.</text>
</comment>
<dbReference type="InterPro" id="IPR018247">
    <property type="entry name" value="EF_Hand_1_Ca_BS"/>
</dbReference>
<dbReference type="EMBL" id="JANJYJ010000002">
    <property type="protein sequence ID" value="KAK3224595.1"/>
    <property type="molecule type" value="Genomic_DNA"/>
</dbReference>
<dbReference type="InterPro" id="IPR002048">
    <property type="entry name" value="EF_hand_dom"/>
</dbReference>
<dbReference type="Proteomes" id="UP001281410">
    <property type="component" value="Unassembled WGS sequence"/>
</dbReference>
<evidence type="ECO:0000256" key="2">
    <source>
        <dbReference type="ARBA" id="ARBA00022737"/>
    </source>
</evidence>
<evidence type="ECO:0000259" key="6">
    <source>
        <dbReference type="PROSITE" id="PS50222"/>
    </source>
</evidence>
<gene>
    <name evidence="7" type="ORF">Dsin_004457</name>
</gene>
<feature type="compositionally biased region" description="Low complexity" evidence="4">
    <location>
        <begin position="54"/>
        <end position="73"/>
    </location>
</feature>
<dbReference type="FunFam" id="1.10.238.10:FF:000003">
    <property type="entry name" value="Calmodulin A"/>
    <property type="match status" value="1"/>
</dbReference>
<proteinExistence type="predicted"/>
<evidence type="ECO:0000256" key="4">
    <source>
        <dbReference type="SAM" id="MobiDB-lite"/>
    </source>
</evidence>
<feature type="region of interest" description="Disordered" evidence="4">
    <location>
        <begin position="52"/>
        <end position="97"/>
    </location>
</feature>
<dbReference type="PANTHER" id="PTHR10891">
    <property type="entry name" value="EF-HAND CALCIUM-BINDING DOMAIN CONTAINING PROTEIN"/>
    <property type="match status" value="1"/>
</dbReference>
<dbReference type="AlphaFoldDB" id="A0AAE0AVM6"/>
<keyword evidence="1" id="KW-0479">Metal-binding</keyword>
<feature type="domain" description="EF-hand" evidence="6">
    <location>
        <begin position="106"/>
        <end position="141"/>
    </location>
</feature>
<evidence type="ECO:0000313" key="8">
    <source>
        <dbReference type="Proteomes" id="UP001281410"/>
    </source>
</evidence>
<dbReference type="CDD" id="cd00051">
    <property type="entry name" value="EFh"/>
    <property type="match status" value="1"/>
</dbReference>
<keyword evidence="8" id="KW-1185">Reference proteome</keyword>
<feature type="domain" description="EF-hand" evidence="6">
    <location>
        <begin position="143"/>
        <end position="178"/>
    </location>
</feature>
<dbReference type="PROSITE" id="PS50222">
    <property type="entry name" value="EF_HAND_2"/>
    <property type="match status" value="4"/>
</dbReference>
<keyword evidence="3" id="KW-0106">Calcium</keyword>
<feature type="transmembrane region" description="Helical" evidence="5">
    <location>
        <begin position="20"/>
        <end position="39"/>
    </location>
</feature>
<reference evidence="7" key="1">
    <citation type="journal article" date="2023" name="Plant J.">
        <title>Genome sequences and population genomics provide insights into the demographic history, inbreeding, and mutation load of two 'living fossil' tree species of Dipteronia.</title>
        <authorList>
            <person name="Feng Y."/>
            <person name="Comes H.P."/>
            <person name="Chen J."/>
            <person name="Zhu S."/>
            <person name="Lu R."/>
            <person name="Zhang X."/>
            <person name="Li P."/>
            <person name="Qiu J."/>
            <person name="Olsen K.M."/>
            <person name="Qiu Y."/>
        </authorList>
    </citation>
    <scope>NUCLEOTIDE SEQUENCE</scope>
    <source>
        <strain evidence="7">NBL</strain>
    </source>
</reference>
<feature type="domain" description="EF-hand" evidence="6">
    <location>
        <begin position="180"/>
        <end position="215"/>
    </location>
</feature>
<keyword evidence="5" id="KW-1133">Transmembrane helix</keyword>
<dbReference type="PROSITE" id="PS00018">
    <property type="entry name" value="EF_HAND_1"/>
    <property type="match status" value="2"/>
</dbReference>
<protein>
    <recommendedName>
        <fullName evidence="6">EF-hand domain-containing protein</fullName>
    </recommendedName>
</protein>